<dbReference type="EMBL" id="LHPG02000002">
    <property type="protein sequence ID" value="PRW60632.1"/>
    <property type="molecule type" value="Genomic_DNA"/>
</dbReference>
<comment type="caution">
    <text evidence="8">The sequence shown here is derived from an EMBL/GenBank/DDBJ whole genome shotgun (WGS) entry which is preliminary data.</text>
</comment>
<keyword evidence="3" id="KW-0862">Zinc</keyword>
<dbReference type="Proteomes" id="UP000239899">
    <property type="component" value="Unassembled WGS sequence"/>
</dbReference>
<dbReference type="SUPFAM" id="SSF144232">
    <property type="entry name" value="HIT/MYND zinc finger-like"/>
    <property type="match status" value="1"/>
</dbReference>
<keyword evidence="1" id="KW-0479">Metal-binding</keyword>
<evidence type="ECO:0000256" key="4">
    <source>
        <dbReference type="PROSITE-ProRule" id="PRU00134"/>
    </source>
</evidence>
<dbReference type="AlphaFoldDB" id="A0A2P6U2V2"/>
<organism evidence="8 9">
    <name type="scientific">Chlorella sorokiniana</name>
    <name type="common">Freshwater green alga</name>
    <dbReference type="NCBI Taxonomy" id="3076"/>
    <lineage>
        <taxon>Eukaryota</taxon>
        <taxon>Viridiplantae</taxon>
        <taxon>Chlorophyta</taxon>
        <taxon>core chlorophytes</taxon>
        <taxon>Trebouxiophyceae</taxon>
        <taxon>Chlorellales</taxon>
        <taxon>Chlorellaceae</taxon>
        <taxon>Chlorella clade</taxon>
        <taxon>Chlorella</taxon>
    </lineage>
</organism>
<proteinExistence type="predicted"/>
<feature type="domain" description="MYND-type" evidence="7">
    <location>
        <begin position="468"/>
        <end position="515"/>
    </location>
</feature>
<name>A0A2P6U2V2_CHLSO</name>
<accession>A0A2P6U2V2</accession>
<feature type="region of interest" description="Disordered" evidence="5">
    <location>
        <begin position="526"/>
        <end position="545"/>
    </location>
</feature>
<keyword evidence="6" id="KW-0732">Signal</keyword>
<evidence type="ECO:0000256" key="3">
    <source>
        <dbReference type="ARBA" id="ARBA00022833"/>
    </source>
</evidence>
<dbReference type="GO" id="GO:0008270">
    <property type="term" value="F:zinc ion binding"/>
    <property type="evidence" value="ECO:0007669"/>
    <property type="project" value="UniProtKB-KW"/>
</dbReference>
<evidence type="ECO:0000256" key="6">
    <source>
        <dbReference type="SAM" id="SignalP"/>
    </source>
</evidence>
<gene>
    <name evidence="8" type="ORF">C2E21_1078</name>
</gene>
<evidence type="ECO:0000259" key="7">
    <source>
        <dbReference type="PROSITE" id="PS50865"/>
    </source>
</evidence>
<dbReference type="PROSITE" id="PS50865">
    <property type="entry name" value="ZF_MYND_2"/>
    <property type="match status" value="1"/>
</dbReference>
<keyword evidence="9" id="KW-1185">Reference proteome</keyword>
<feature type="chain" id="PRO_5015190881" evidence="6">
    <location>
        <begin position="32"/>
        <end position="545"/>
    </location>
</feature>
<dbReference type="OrthoDB" id="265717at2759"/>
<evidence type="ECO:0000256" key="5">
    <source>
        <dbReference type="SAM" id="MobiDB-lite"/>
    </source>
</evidence>
<dbReference type="Gene3D" id="6.10.140.2220">
    <property type="match status" value="1"/>
</dbReference>
<evidence type="ECO:0000256" key="1">
    <source>
        <dbReference type="ARBA" id="ARBA00022723"/>
    </source>
</evidence>
<keyword evidence="2 4" id="KW-0863">Zinc-finger</keyword>
<dbReference type="Pfam" id="PF01753">
    <property type="entry name" value="zf-MYND"/>
    <property type="match status" value="1"/>
</dbReference>
<protein>
    <submittedName>
        <fullName evidence="8">Ankyrin repeat and MYND domain-containing</fullName>
    </submittedName>
</protein>
<evidence type="ECO:0000313" key="9">
    <source>
        <dbReference type="Proteomes" id="UP000239899"/>
    </source>
</evidence>
<feature type="signal peptide" evidence="6">
    <location>
        <begin position="1"/>
        <end position="31"/>
    </location>
</feature>
<reference evidence="8 9" key="1">
    <citation type="journal article" date="2018" name="Plant J.">
        <title>Genome sequences of Chlorella sorokiniana UTEX 1602 and Micractinium conductrix SAG 241.80: implications to maltose excretion by a green alga.</title>
        <authorList>
            <person name="Arriola M.B."/>
            <person name="Velmurugan N."/>
            <person name="Zhang Y."/>
            <person name="Plunkett M.H."/>
            <person name="Hondzo H."/>
            <person name="Barney B.M."/>
        </authorList>
    </citation>
    <scope>NUCLEOTIDE SEQUENCE [LARGE SCALE GENOMIC DNA]</scope>
    <source>
        <strain evidence="9">UTEX 1602</strain>
    </source>
</reference>
<evidence type="ECO:0000313" key="8">
    <source>
        <dbReference type="EMBL" id="PRW60632.1"/>
    </source>
</evidence>
<feature type="compositionally biased region" description="Low complexity" evidence="5">
    <location>
        <begin position="531"/>
        <end position="545"/>
    </location>
</feature>
<sequence>MPAGSKNAQAAAMQALPLAVAVVQEIVPAAAQEWGASSTCGDDCEAGSKQRTHALVALAVCDSLLASAEQGLHTASLHGLPQCCAALGAAVSLFAVMMQLAANGQTQAGSVEASAEAQAGLAAMPVQLPQLLRNVTLLCAKLWETASGKAIDWFALLKLSGLQPAQGGSLLQQLLQLHCQACRLVHWLCGCTAEPLARELELEAEAQWTWLLERISSIFVCTNDLLLADRSPLRSGSPAAGAARLTQLAVFAAQLEALTVLLQKGASLQGVGQRSQLAALLAATGPHGAVPGTPVWRAVVALLRSICRNSNTGGQAQHDLLSTVVRVLHDLCSLPVTAGLATSGVLAEMLAAGQRAVPFMDATKAECVASAFASLVGLLGTVYAALHAGGLIQADTGSITQLLVSLKQLCTSPAPPAQQLAQLQTLLPLAMQLAEHLAAYCQQVDRQPEEQLVRARADATRSCAYLRCANVGAEGGPSAGQGLGSMRCGACRAVWYCGTACSHADWREGGHRRVCKALGAERQRQKEEGAQARAAEQAQQAQQQL</sequence>
<dbReference type="InterPro" id="IPR002893">
    <property type="entry name" value="Znf_MYND"/>
</dbReference>
<evidence type="ECO:0000256" key="2">
    <source>
        <dbReference type="ARBA" id="ARBA00022771"/>
    </source>
</evidence>